<reference evidence="1 2" key="1">
    <citation type="submission" date="2005-09" db="EMBL/GenBank/DDBJ databases">
        <authorList>
            <person name="Mural R.J."/>
            <person name="Li P.W."/>
            <person name="Adams M.D."/>
            <person name="Amanatides P.G."/>
            <person name="Baden-Tillson H."/>
            <person name="Barnstead M."/>
            <person name="Chin S.H."/>
            <person name="Dew I."/>
            <person name="Evans C.A."/>
            <person name="Ferriera S."/>
            <person name="Flanigan M."/>
            <person name="Fosler C."/>
            <person name="Glodek A."/>
            <person name="Gu Z."/>
            <person name="Holt R.A."/>
            <person name="Jennings D."/>
            <person name="Kraft C.L."/>
            <person name="Lu F."/>
            <person name="Nguyen T."/>
            <person name="Nusskern D.R."/>
            <person name="Pfannkoch C.M."/>
            <person name="Sitter C."/>
            <person name="Sutton G.G."/>
            <person name="Venter J.C."/>
            <person name="Wang Z."/>
            <person name="Woodage T."/>
            <person name="Zheng X.H."/>
            <person name="Zhong F."/>
        </authorList>
    </citation>
    <scope>NUCLEOTIDE SEQUENCE [LARGE SCALE GENOMIC DNA]</scope>
    <source>
        <strain>BN</strain>
        <strain evidence="2">Sprague-Dawley</strain>
    </source>
</reference>
<name>A6IGY0_RAT</name>
<proteinExistence type="predicted"/>
<gene>
    <name evidence="1" type="ORF">rCG_49059</name>
</gene>
<evidence type="ECO:0000313" key="2">
    <source>
        <dbReference type="Proteomes" id="UP000234681"/>
    </source>
</evidence>
<sequence length="37" mass="3935">MIKVGVASEWAQSHIQCFSYTNYPGHQGAGSGFACSD</sequence>
<accession>A6IGY0</accession>
<dbReference type="Proteomes" id="UP000234681">
    <property type="component" value="Chromosome 7"/>
</dbReference>
<dbReference type="PROSITE" id="PS51257">
    <property type="entry name" value="PROKAR_LIPOPROTEIN"/>
    <property type="match status" value="1"/>
</dbReference>
<protein>
    <submittedName>
        <fullName evidence="1">RCG49059</fullName>
    </submittedName>
</protein>
<evidence type="ECO:0000313" key="1">
    <source>
        <dbReference type="EMBL" id="EDM16568.1"/>
    </source>
</evidence>
<dbReference type="AlphaFoldDB" id="A6IGY0"/>
<organism evidence="1 2">
    <name type="scientific">Rattus norvegicus</name>
    <name type="common">Rat</name>
    <dbReference type="NCBI Taxonomy" id="10116"/>
    <lineage>
        <taxon>Eukaryota</taxon>
        <taxon>Metazoa</taxon>
        <taxon>Chordata</taxon>
        <taxon>Craniata</taxon>
        <taxon>Vertebrata</taxon>
        <taxon>Euteleostomi</taxon>
        <taxon>Mammalia</taxon>
        <taxon>Eutheria</taxon>
        <taxon>Euarchontoglires</taxon>
        <taxon>Glires</taxon>
        <taxon>Rodentia</taxon>
        <taxon>Myomorpha</taxon>
        <taxon>Muroidea</taxon>
        <taxon>Muridae</taxon>
        <taxon>Murinae</taxon>
        <taxon>Rattus</taxon>
    </lineage>
</organism>
<dbReference type="EMBL" id="CH473960">
    <property type="protein sequence ID" value="EDM16568.1"/>
    <property type="molecule type" value="Genomic_DNA"/>
</dbReference>